<dbReference type="AlphaFoldDB" id="A0A174HU57"/>
<dbReference type="SMART" id="SM01061">
    <property type="entry name" value="CAT_RBD"/>
    <property type="match status" value="1"/>
</dbReference>
<evidence type="ECO:0000313" key="3">
    <source>
        <dbReference type="Proteomes" id="UP000095594"/>
    </source>
</evidence>
<evidence type="ECO:0000313" key="2">
    <source>
        <dbReference type="EMBL" id="CUO78424.1"/>
    </source>
</evidence>
<accession>A0A174HU57</accession>
<name>A0A174HU57_9CLOT</name>
<gene>
    <name evidence="2" type="ORF">ERS852471_02288</name>
</gene>
<dbReference type="Gene3D" id="2.30.24.10">
    <property type="entry name" value="CAT RNA-binding domain"/>
    <property type="match status" value="1"/>
</dbReference>
<dbReference type="GO" id="GO:0003723">
    <property type="term" value="F:RNA binding"/>
    <property type="evidence" value="ECO:0007669"/>
    <property type="project" value="InterPro"/>
</dbReference>
<dbReference type="InterPro" id="IPR036650">
    <property type="entry name" value="CAT_RNA-bd_dom_sf"/>
</dbReference>
<proteinExistence type="predicted"/>
<dbReference type="EMBL" id="CYZX01000016">
    <property type="protein sequence ID" value="CUO78424.1"/>
    <property type="molecule type" value="Genomic_DNA"/>
</dbReference>
<dbReference type="Pfam" id="PF03123">
    <property type="entry name" value="CAT_RBD"/>
    <property type="match status" value="1"/>
</dbReference>
<dbReference type="Proteomes" id="UP000095594">
    <property type="component" value="Unassembled WGS sequence"/>
</dbReference>
<organism evidence="2 3">
    <name type="scientific">Clostridium disporicum</name>
    <dbReference type="NCBI Taxonomy" id="84024"/>
    <lineage>
        <taxon>Bacteria</taxon>
        <taxon>Bacillati</taxon>
        <taxon>Bacillota</taxon>
        <taxon>Clostridia</taxon>
        <taxon>Eubacteriales</taxon>
        <taxon>Clostridiaceae</taxon>
        <taxon>Clostridium</taxon>
    </lineage>
</organism>
<evidence type="ECO:0000259" key="1">
    <source>
        <dbReference type="SMART" id="SM01061"/>
    </source>
</evidence>
<protein>
    <submittedName>
        <fullName evidence="2">Transcription antiterminator LicT</fullName>
    </submittedName>
</protein>
<dbReference type="InterPro" id="IPR004341">
    <property type="entry name" value="CAT_RNA-bd_dom"/>
</dbReference>
<feature type="domain" description="CAT RNA-binding" evidence="1">
    <location>
        <begin position="9"/>
        <end position="50"/>
    </location>
</feature>
<dbReference type="SUPFAM" id="SSF50151">
    <property type="entry name" value="SacY-like RNA-binding domain"/>
    <property type="match status" value="1"/>
</dbReference>
<reference evidence="2 3" key="1">
    <citation type="submission" date="2015-09" db="EMBL/GenBank/DDBJ databases">
        <authorList>
            <consortium name="Pathogen Informatics"/>
        </authorList>
    </citation>
    <scope>NUCLEOTIDE SEQUENCE [LARGE SCALE GENOMIC DNA]</scope>
    <source>
        <strain evidence="2 3">2789STDY5834856</strain>
    </source>
</reference>
<sequence length="53" mass="6190">MGIVLTNDTIVSKVLNNNIILVRDKSVEKILFCRGIGFNKKVWPNIRSWFRSR</sequence>